<organism evidence="5 6">
    <name type="scientific">Asterophora parasitica</name>
    <dbReference type="NCBI Taxonomy" id="117018"/>
    <lineage>
        <taxon>Eukaryota</taxon>
        <taxon>Fungi</taxon>
        <taxon>Dikarya</taxon>
        <taxon>Basidiomycota</taxon>
        <taxon>Agaricomycotina</taxon>
        <taxon>Agaricomycetes</taxon>
        <taxon>Agaricomycetidae</taxon>
        <taxon>Agaricales</taxon>
        <taxon>Tricholomatineae</taxon>
        <taxon>Lyophyllaceae</taxon>
        <taxon>Asterophora</taxon>
    </lineage>
</organism>
<sequence>MQKGSDLVREKIGRVICMGGNLDVPGNTSPVAECEWALIRILLLGLPRRTVNFFADPYAVKELLTPRESQLGLPLDRFLLLPLDITSLHEMPFPKYKEKIDLAFESSASSSVAAGKRPLVHFTSSFLERTREIMVKFGKDAMELHDIVAVWCAIDNPPGRELSTGWKARKRVFDVERTGEITRGMLVIDRREDESAYSPGANRAQIQAEIESKKLEHGVWESAANPAQVETQQEGSAQRVGSGVFCVIETPGSEALLQLLFSRVWGTDIAN</sequence>
<dbReference type="GO" id="GO:0006152">
    <property type="term" value="P:purine nucleoside catabolic process"/>
    <property type="evidence" value="ECO:0007669"/>
    <property type="project" value="TreeGrafter"/>
</dbReference>
<gene>
    <name evidence="5" type="ORF">DXG03_002182</name>
</gene>
<keyword evidence="3" id="KW-0326">Glycosidase</keyword>
<dbReference type="InterPro" id="IPR001910">
    <property type="entry name" value="Inosine/uridine_hydrolase_dom"/>
</dbReference>
<comment type="similarity">
    <text evidence="1">Belongs to the IUNH family.</text>
</comment>
<keyword evidence="2" id="KW-0378">Hydrolase</keyword>
<dbReference type="PANTHER" id="PTHR12304:SF56">
    <property type="entry name" value="HYDROLASE, PUTATIVE (AFU_ORTHOLOGUE AFUA_1G11790)-RELATED"/>
    <property type="match status" value="1"/>
</dbReference>
<evidence type="ECO:0000256" key="1">
    <source>
        <dbReference type="ARBA" id="ARBA00009176"/>
    </source>
</evidence>
<dbReference type="AlphaFoldDB" id="A0A9P7GCH3"/>
<dbReference type="SUPFAM" id="SSF53590">
    <property type="entry name" value="Nucleoside hydrolase"/>
    <property type="match status" value="1"/>
</dbReference>
<dbReference type="OrthoDB" id="5783963at2759"/>
<dbReference type="PANTHER" id="PTHR12304">
    <property type="entry name" value="INOSINE-URIDINE PREFERRING NUCLEOSIDE HYDROLASE"/>
    <property type="match status" value="1"/>
</dbReference>
<evidence type="ECO:0000256" key="3">
    <source>
        <dbReference type="ARBA" id="ARBA00023295"/>
    </source>
</evidence>
<reference evidence="5" key="1">
    <citation type="submission" date="2020-07" db="EMBL/GenBank/DDBJ databases">
        <authorList>
            <person name="Nieuwenhuis M."/>
            <person name="Van De Peppel L.J.J."/>
        </authorList>
    </citation>
    <scope>NUCLEOTIDE SEQUENCE</scope>
    <source>
        <strain evidence="5">AP01</strain>
        <tissue evidence="5">Mycelium</tissue>
    </source>
</reference>
<dbReference type="EMBL" id="JABCKV010000016">
    <property type="protein sequence ID" value="KAG5646805.1"/>
    <property type="molecule type" value="Genomic_DNA"/>
</dbReference>
<evidence type="ECO:0000313" key="5">
    <source>
        <dbReference type="EMBL" id="KAG5646805.1"/>
    </source>
</evidence>
<evidence type="ECO:0000259" key="4">
    <source>
        <dbReference type="Pfam" id="PF01156"/>
    </source>
</evidence>
<comment type="caution">
    <text evidence="5">The sequence shown here is derived from an EMBL/GenBank/DDBJ whole genome shotgun (WGS) entry which is preliminary data.</text>
</comment>
<dbReference type="InterPro" id="IPR036452">
    <property type="entry name" value="Ribo_hydro-like"/>
</dbReference>
<dbReference type="Proteomes" id="UP000775547">
    <property type="component" value="Unassembled WGS sequence"/>
</dbReference>
<dbReference type="Pfam" id="PF01156">
    <property type="entry name" value="IU_nuc_hydro"/>
    <property type="match status" value="1"/>
</dbReference>
<evidence type="ECO:0000256" key="2">
    <source>
        <dbReference type="ARBA" id="ARBA00022801"/>
    </source>
</evidence>
<dbReference type="Gene3D" id="3.90.245.10">
    <property type="entry name" value="Ribonucleoside hydrolase-like"/>
    <property type="match status" value="1"/>
</dbReference>
<dbReference type="GO" id="GO:0008477">
    <property type="term" value="F:purine nucleosidase activity"/>
    <property type="evidence" value="ECO:0007669"/>
    <property type="project" value="TreeGrafter"/>
</dbReference>
<accession>A0A9P7GCH3</accession>
<name>A0A9P7GCH3_9AGAR</name>
<protein>
    <recommendedName>
        <fullName evidence="4">Inosine/uridine-preferring nucleoside hydrolase domain-containing protein</fullName>
    </recommendedName>
</protein>
<dbReference type="InterPro" id="IPR023186">
    <property type="entry name" value="IUNH"/>
</dbReference>
<feature type="domain" description="Inosine/uridine-preferring nucleoside hydrolase" evidence="4">
    <location>
        <begin position="9"/>
        <end position="202"/>
    </location>
</feature>
<evidence type="ECO:0000313" key="6">
    <source>
        <dbReference type="Proteomes" id="UP000775547"/>
    </source>
</evidence>
<reference evidence="5" key="2">
    <citation type="submission" date="2021-10" db="EMBL/GenBank/DDBJ databases">
        <title>Phylogenomics reveals ancestral predisposition of the termite-cultivated fungus Termitomyces towards a domesticated lifestyle.</title>
        <authorList>
            <person name="Auxier B."/>
            <person name="Grum-Grzhimaylo A."/>
            <person name="Cardenas M.E."/>
            <person name="Lodge J.D."/>
            <person name="Laessoe T."/>
            <person name="Pedersen O."/>
            <person name="Smith M.E."/>
            <person name="Kuyper T.W."/>
            <person name="Franco-Molano E.A."/>
            <person name="Baroni T.J."/>
            <person name="Aanen D.K."/>
        </authorList>
    </citation>
    <scope>NUCLEOTIDE SEQUENCE</scope>
    <source>
        <strain evidence="5">AP01</strain>
        <tissue evidence="5">Mycelium</tissue>
    </source>
</reference>
<keyword evidence="6" id="KW-1185">Reference proteome</keyword>
<dbReference type="GO" id="GO:0005829">
    <property type="term" value="C:cytosol"/>
    <property type="evidence" value="ECO:0007669"/>
    <property type="project" value="TreeGrafter"/>
</dbReference>
<proteinExistence type="inferred from homology"/>